<dbReference type="EMBL" id="FLQR01000006">
    <property type="protein sequence ID" value="SBS72326.1"/>
    <property type="molecule type" value="Genomic_DNA"/>
</dbReference>
<dbReference type="Pfam" id="PF00121">
    <property type="entry name" value="TIM"/>
    <property type="match status" value="1"/>
</dbReference>
<dbReference type="GO" id="GO:0046166">
    <property type="term" value="P:glyceraldehyde-3-phosphate biosynthetic process"/>
    <property type="evidence" value="ECO:0007669"/>
    <property type="project" value="TreeGrafter"/>
</dbReference>
<dbReference type="GO" id="GO:0019563">
    <property type="term" value="P:glycerol catabolic process"/>
    <property type="evidence" value="ECO:0007669"/>
    <property type="project" value="TreeGrafter"/>
</dbReference>
<dbReference type="InterPro" id="IPR000652">
    <property type="entry name" value="Triosephosphate_isomerase"/>
</dbReference>
<comment type="subcellular location">
    <subcellularLocation>
        <location evidence="2">Cytoplasm</location>
    </subcellularLocation>
</comment>
<dbReference type="GO" id="GO:0006096">
    <property type="term" value="P:glycolytic process"/>
    <property type="evidence" value="ECO:0007669"/>
    <property type="project" value="UniProtKB-UniPathway"/>
</dbReference>
<evidence type="ECO:0000313" key="3">
    <source>
        <dbReference type="EMBL" id="SBS72326.1"/>
    </source>
</evidence>
<dbReference type="GO" id="GO:0005829">
    <property type="term" value="C:cytosol"/>
    <property type="evidence" value="ECO:0007669"/>
    <property type="project" value="TreeGrafter"/>
</dbReference>
<dbReference type="PANTHER" id="PTHR21139">
    <property type="entry name" value="TRIOSEPHOSPHATE ISOMERASE"/>
    <property type="match status" value="1"/>
</dbReference>
<accession>A0A1Y5P0X6</accession>
<dbReference type="GO" id="GO:0006094">
    <property type="term" value="P:gluconeogenesis"/>
    <property type="evidence" value="ECO:0007669"/>
    <property type="project" value="UniProtKB-UniPathway"/>
</dbReference>
<dbReference type="EC" id="5.3.1.1" evidence="2"/>
<dbReference type="InterPro" id="IPR035990">
    <property type="entry name" value="TIM_sf"/>
</dbReference>
<protein>
    <recommendedName>
        <fullName evidence="2">Triosephosphate isomerase</fullName>
        <ecNumber evidence="2">5.3.1.1</ecNumber>
    </recommendedName>
</protein>
<dbReference type="UniPathway" id="UPA00109">
    <property type="reaction ID" value="UER00189"/>
</dbReference>
<dbReference type="PROSITE" id="PS51440">
    <property type="entry name" value="TIM_2"/>
    <property type="match status" value="1"/>
</dbReference>
<organism evidence="3">
    <name type="scientific">uncultured Microbacterium sp</name>
    <dbReference type="NCBI Taxonomy" id="191216"/>
    <lineage>
        <taxon>Bacteria</taxon>
        <taxon>Bacillati</taxon>
        <taxon>Actinomycetota</taxon>
        <taxon>Actinomycetes</taxon>
        <taxon>Micrococcales</taxon>
        <taxon>Microbacteriaceae</taxon>
        <taxon>Microbacterium</taxon>
        <taxon>environmental samples</taxon>
    </lineage>
</organism>
<dbReference type="GO" id="GO:0004807">
    <property type="term" value="F:triose-phosphate isomerase activity"/>
    <property type="evidence" value="ECO:0007669"/>
    <property type="project" value="UniProtKB-EC"/>
</dbReference>
<name>A0A1Y5P0X6_9MICO</name>
<reference evidence="3" key="1">
    <citation type="submission" date="2016-03" db="EMBL/GenBank/DDBJ databases">
        <authorList>
            <person name="Ploux O."/>
        </authorList>
    </citation>
    <scope>NUCLEOTIDE SEQUENCE</scope>
    <source>
        <strain evidence="3">UC1</strain>
    </source>
</reference>
<keyword evidence="2" id="KW-0963">Cytoplasm</keyword>
<dbReference type="RefSeq" id="WP_295575546.1">
    <property type="nucleotide sequence ID" value="NZ_FLQR01000006.1"/>
</dbReference>
<dbReference type="InterPro" id="IPR013785">
    <property type="entry name" value="Aldolase_TIM"/>
</dbReference>
<sequence>MARVTVGVSLKAYFGRRAARIWFCRVAEIVREHPGVRAGDVEVIVIPSYLQIEDALGTFSGTAVRLGVQDVSAHEPGAYTGEITAAELAESGIRFAEVGHAERRRQFGETDEVVTAKTAAALRHGVTPVLCIGEAERQDAGAAAETTLAQLRTHLVGAPAGRVVVAYEPVWAIGAPEPAPVAHIAVVTRALRAALEGDPVRSGSTVIYGGSAGPGLLTRLADDVDGLFLGRFAHDPDALASVLDEAAALIAHPAEAR</sequence>
<keyword evidence="2" id="KW-0312">Gluconeogenesis</keyword>
<keyword evidence="2" id="KW-0324">Glycolysis</keyword>
<dbReference type="UniPathway" id="UPA00138"/>
<comment type="similarity">
    <text evidence="2">Belongs to the triosephosphate isomerase family.</text>
</comment>
<dbReference type="AlphaFoldDB" id="A0A1Y5P0X6"/>
<proteinExistence type="inferred from homology"/>
<comment type="subunit">
    <text evidence="2">Homodimer.</text>
</comment>
<dbReference type="CDD" id="cd00311">
    <property type="entry name" value="TIM"/>
    <property type="match status" value="1"/>
</dbReference>
<comment type="pathway">
    <text evidence="2">Carbohydrate biosynthesis; gluconeogenesis.</text>
</comment>
<comment type="catalytic activity">
    <reaction evidence="2">
        <text>D-glyceraldehyde 3-phosphate = dihydroxyacetone phosphate</text>
        <dbReference type="Rhea" id="RHEA:18585"/>
        <dbReference type="ChEBI" id="CHEBI:57642"/>
        <dbReference type="ChEBI" id="CHEBI:59776"/>
        <dbReference type="EC" id="5.3.1.1"/>
    </reaction>
</comment>
<dbReference type="Gene3D" id="3.20.20.70">
    <property type="entry name" value="Aldolase class I"/>
    <property type="match status" value="1"/>
</dbReference>
<evidence type="ECO:0000256" key="1">
    <source>
        <dbReference type="ARBA" id="ARBA00023235"/>
    </source>
</evidence>
<evidence type="ECO:0000256" key="2">
    <source>
        <dbReference type="RuleBase" id="RU363013"/>
    </source>
</evidence>
<dbReference type="SUPFAM" id="SSF51351">
    <property type="entry name" value="Triosephosphate isomerase (TIM)"/>
    <property type="match status" value="1"/>
</dbReference>
<keyword evidence="1 2" id="KW-0413">Isomerase</keyword>
<dbReference type="PANTHER" id="PTHR21139:SF2">
    <property type="entry name" value="TRIOSEPHOSPHATE ISOMERASE"/>
    <property type="match status" value="1"/>
</dbReference>
<gene>
    <name evidence="3" type="primary">tpiA</name>
    <name evidence="3" type="ORF">MIPYR_20541</name>
</gene>
<comment type="pathway">
    <text evidence="2">Carbohydrate degradation; glycolysis; D-glyceraldehyde 3-phosphate from glycerone phosphate: step 1/1.</text>
</comment>